<comment type="caution">
    <text evidence="2">The sequence shown here is derived from an EMBL/GenBank/DDBJ whole genome shotgun (WGS) entry which is preliminary data.</text>
</comment>
<dbReference type="HOGENOM" id="CLU_1276638_0_0_9"/>
<evidence type="ECO:0000256" key="1">
    <source>
        <dbReference type="SAM" id="Phobius"/>
    </source>
</evidence>
<accession>E0NMM0</accession>
<reference evidence="2 3" key="1">
    <citation type="submission" date="2010-07" db="EMBL/GenBank/DDBJ databases">
        <authorList>
            <person name="Muzny D."/>
            <person name="Qin X."/>
            <person name="Deng J."/>
            <person name="Jiang H."/>
            <person name="Liu Y."/>
            <person name="Qu J."/>
            <person name="Song X.-Z."/>
            <person name="Zhang L."/>
            <person name="Thornton R."/>
            <person name="Coyle M."/>
            <person name="Francisco L."/>
            <person name="Jackson L."/>
            <person name="Javaid M."/>
            <person name="Korchina V."/>
            <person name="Kovar C."/>
            <person name="Mata R."/>
            <person name="Mathew T."/>
            <person name="Ngo R."/>
            <person name="Nguyen L."/>
            <person name="Nguyen N."/>
            <person name="Okwuonu G."/>
            <person name="Ongeri F."/>
            <person name="Pham C."/>
            <person name="Simmons D."/>
            <person name="Wilczek-Boney K."/>
            <person name="Hale W."/>
            <person name="Jakkamsetti A."/>
            <person name="Pham P."/>
            <person name="Ruth R."/>
            <person name="San Lucas F."/>
            <person name="Warren J."/>
            <person name="Zhang J."/>
            <person name="Zhao Z."/>
            <person name="Zhou C."/>
            <person name="Zhu D."/>
            <person name="Lee S."/>
            <person name="Bess C."/>
            <person name="Blankenburg K."/>
            <person name="Forbes L."/>
            <person name="Fu Q."/>
            <person name="Gubbala S."/>
            <person name="Hirani K."/>
            <person name="Jayaseelan J.C."/>
            <person name="Lara F."/>
            <person name="Munidasa M."/>
            <person name="Palculict T."/>
            <person name="Patil S."/>
            <person name="Pu L.-L."/>
            <person name="Saada N."/>
            <person name="Tang L."/>
            <person name="Weissenberger G."/>
            <person name="Zhu Y."/>
            <person name="Hemphill L."/>
            <person name="Shang Y."/>
            <person name="Youmans B."/>
            <person name="Ayvaz T."/>
            <person name="Ross M."/>
            <person name="Santibanez J."/>
            <person name="Aqrawi P."/>
            <person name="Gross S."/>
            <person name="Joshi V."/>
            <person name="Fowler G."/>
            <person name="Nazareth L."/>
            <person name="Reid J."/>
            <person name="Worley K."/>
            <person name="Petrosino J."/>
            <person name="Highlander S."/>
            <person name="Gibbs R."/>
        </authorList>
    </citation>
    <scope>NUCLEOTIDE SEQUENCE [LARGE SCALE GENOMIC DNA]</scope>
    <source>
        <strain evidence="2 3">ATCC BAA-1640</strain>
    </source>
</reference>
<organism evidence="2 3">
    <name type="scientific">Peptoniphilus duerdenii ATCC BAA-1640</name>
    <dbReference type="NCBI Taxonomy" id="862517"/>
    <lineage>
        <taxon>Bacteria</taxon>
        <taxon>Bacillati</taxon>
        <taxon>Bacillota</taxon>
        <taxon>Tissierellia</taxon>
        <taxon>Tissierellales</taxon>
        <taxon>Peptoniphilaceae</taxon>
        <taxon>Peptoniphilus</taxon>
    </lineage>
</organism>
<dbReference type="Proteomes" id="UP000003280">
    <property type="component" value="Unassembled WGS sequence"/>
</dbReference>
<keyword evidence="1" id="KW-0472">Membrane</keyword>
<dbReference type="AlphaFoldDB" id="E0NMM0"/>
<keyword evidence="3" id="KW-1185">Reference proteome</keyword>
<sequence length="216" mass="24699">MIYVVIGGGEKIMKRKYLILPVFIVVIILLLFSINKFSGYKNIKSTESNMNNSKLTSNDNLNEFDRSKEDIAIDQKISQQRKKNEKTYKEDGIAGSFVAGSGLAPKRSKEDFVSIMNGLSKYIDEHPDLYPKYDEFSEEMTVGTSVDPRFEKLIYGEPRANSELIANVDKSDLIVMEARRLDGNYDDVLMQKNTDGVWEVLFVGNYYSIKDDLFKK</sequence>
<dbReference type="EMBL" id="AEEH01000046">
    <property type="protein sequence ID" value="EFM24989.1"/>
    <property type="molecule type" value="Genomic_DNA"/>
</dbReference>
<protein>
    <submittedName>
        <fullName evidence="2">Uncharacterized protein</fullName>
    </submittedName>
</protein>
<evidence type="ECO:0000313" key="2">
    <source>
        <dbReference type="EMBL" id="EFM24989.1"/>
    </source>
</evidence>
<gene>
    <name evidence="2" type="ORF">HMPREF9225_1348</name>
</gene>
<keyword evidence="1" id="KW-1133">Transmembrane helix</keyword>
<feature type="transmembrane region" description="Helical" evidence="1">
    <location>
        <begin position="17"/>
        <end position="34"/>
    </location>
</feature>
<name>E0NMM0_9FIRM</name>
<keyword evidence="1" id="KW-0812">Transmembrane</keyword>
<dbReference type="eggNOG" id="ENOG502ZDY6">
    <property type="taxonomic scope" value="Bacteria"/>
</dbReference>
<evidence type="ECO:0000313" key="3">
    <source>
        <dbReference type="Proteomes" id="UP000003280"/>
    </source>
</evidence>
<proteinExistence type="predicted"/>